<dbReference type="AlphaFoldDB" id="A0A0P9IUM1"/>
<dbReference type="GeneID" id="28975199"/>
<evidence type="ECO:0000313" key="3">
    <source>
        <dbReference type="Proteomes" id="UP000053890"/>
    </source>
</evidence>
<proteinExistence type="predicted"/>
<evidence type="ECO:0000259" key="1">
    <source>
        <dbReference type="Pfam" id="PF02036"/>
    </source>
</evidence>
<dbReference type="Gene3D" id="3.30.1050.10">
    <property type="entry name" value="SCP2 sterol-binding domain"/>
    <property type="match status" value="1"/>
</dbReference>
<keyword evidence="3" id="KW-1185">Reference proteome</keyword>
<dbReference type="Proteomes" id="UP000053890">
    <property type="component" value="Unassembled WGS sequence"/>
</dbReference>
<dbReference type="PANTHER" id="PTHR10094:SF25">
    <property type="entry name" value="SCP2 STEROL-BINDING DOMAIN-CONTAINING PROTEIN 1"/>
    <property type="match status" value="1"/>
</dbReference>
<dbReference type="OrthoDB" id="10265837at2759"/>
<evidence type="ECO:0000313" key="2">
    <source>
        <dbReference type="EMBL" id="KPV73155.1"/>
    </source>
</evidence>
<dbReference type="GO" id="GO:0005829">
    <property type="term" value="C:cytosol"/>
    <property type="evidence" value="ECO:0007669"/>
    <property type="project" value="TreeGrafter"/>
</dbReference>
<dbReference type="PANTHER" id="PTHR10094">
    <property type="entry name" value="STEROL CARRIER PROTEIN 2 SCP-2 FAMILY PROTEIN"/>
    <property type="match status" value="1"/>
</dbReference>
<name>A0A0P9IUM1_RHOGW</name>
<sequence length="197" mass="21568">MSTLDIDDQVNDRLAALSDPALTVPGFDSSRVFALISVVLSSPSSPKKRLIKRIKTVYLFQVDNDKGDKAQWWLDMKKKGRLGKLAPGAKAPLRPDVIIKVGDNDLVGLATGRLHPQKLYAAKRLHVRGDLDRSLLALRVLSQEREKLEALAGPAQRDPDKDTGGVWAEVKPHGAAAKVERVVEGVREGVEKVKAKL</sequence>
<dbReference type="SUPFAM" id="SSF55718">
    <property type="entry name" value="SCP-like"/>
    <property type="match status" value="1"/>
</dbReference>
<feature type="domain" description="SCP2" evidence="1">
    <location>
        <begin position="46"/>
        <end position="131"/>
    </location>
</feature>
<dbReference type="RefSeq" id="XP_018269204.1">
    <property type="nucleotide sequence ID" value="XM_018414751.1"/>
</dbReference>
<dbReference type="InterPro" id="IPR003033">
    <property type="entry name" value="SCP2_sterol-bd_dom"/>
</dbReference>
<reference evidence="2 3" key="1">
    <citation type="journal article" date="2015" name="Front. Microbiol.">
        <title>Genome sequence of the plant growth promoting endophytic yeast Rhodotorula graminis WP1.</title>
        <authorList>
            <person name="Firrincieli A."/>
            <person name="Otillar R."/>
            <person name="Salamov A."/>
            <person name="Schmutz J."/>
            <person name="Khan Z."/>
            <person name="Redman R.S."/>
            <person name="Fleck N.D."/>
            <person name="Lindquist E."/>
            <person name="Grigoriev I.V."/>
            <person name="Doty S.L."/>
        </authorList>
    </citation>
    <scope>NUCLEOTIDE SEQUENCE [LARGE SCALE GENOMIC DNA]</scope>
    <source>
        <strain evidence="2 3">WP1</strain>
    </source>
</reference>
<accession>A0A0P9IUM1</accession>
<dbReference type="Pfam" id="PF02036">
    <property type="entry name" value="SCP2"/>
    <property type="match status" value="1"/>
</dbReference>
<dbReference type="OMA" id="NDARDTD"/>
<dbReference type="EMBL" id="KQ474084">
    <property type="protein sequence ID" value="KPV73155.1"/>
    <property type="molecule type" value="Genomic_DNA"/>
</dbReference>
<gene>
    <name evidence="2" type="ORF">RHOBADRAFT_46260</name>
</gene>
<dbReference type="STRING" id="578459.A0A0P9IUM1"/>
<organism evidence="2 3">
    <name type="scientific">Rhodotorula graminis (strain WP1)</name>
    <dbReference type="NCBI Taxonomy" id="578459"/>
    <lineage>
        <taxon>Eukaryota</taxon>
        <taxon>Fungi</taxon>
        <taxon>Dikarya</taxon>
        <taxon>Basidiomycota</taxon>
        <taxon>Pucciniomycotina</taxon>
        <taxon>Microbotryomycetes</taxon>
        <taxon>Sporidiobolales</taxon>
        <taxon>Sporidiobolaceae</taxon>
        <taxon>Rhodotorula</taxon>
    </lineage>
</organism>
<dbReference type="InterPro" id="IPR036527">
    <property type="entry name" value="SCP2_sterol-bd_dom_sf"/>
</dbReference>
<protein>
    <recommendedName>
        <fullName evidence="1">SCP2 domain-containing protein</fullName>
    </recommendedName>
</protein>